<dbReference type="InterPro" id="IPR052205">
    <property type="entry name" value="FliO/MopB"/>
</dbReference>
<keyword evidence="5 10" id="KW-1133">Transmembrane helix</keyword>
<dbReference type="PANTHER" id="PTHR38766">
    <property type="entry name" value="FLAGELLAR PROTEIN FLIO"/>
    <property type="match status" value="1"/>
</dbReference>
<evidence type="ECO:0000256" key="7">
    <source>
        <dbReference type="ARBA" id="ARBA00023143"/>
    </source>
</evidence>
<evidence type="ECO:0000256" key="2">
    <source>
        <dbReference type="ARBA" id="ARBA00004236"/>
    </source>
</evidence>
<evidence type="ECO:0000256" key="4">
    <source>
        <dbReference type="ARBA" id="ARBA00022692"/>
    </source>
</evidence>
<protein>
    <recommendedName>
        <fullName evidence="13">Flagellar biosynthesis protein FliO</fullName>
    </recommendedName>
</protein>
<evidence type="ECO:0000313" key="12">
    <source>
        <dbReference type="Proteomes" id="UP000657200"/>
    </source>
</evidence>
<evidence type="ECO:0000256" key="3">
    <source>
        <dbReference type="ARBA" id="ARBA00022475"/>
    </source>
</evidence>
<keyword evidence="12" id="KW-1185">Reference proteome</keyword>
<evidence type="ECO:0000256" key="9">
    <source>
        <dbReference type="SAM" id="MobiDB-lite"/>
    </source>
</evidence>
<dbReference type="Proteomes" id="UP000657200">
    <property type="component" value="Unassembled WGS sequence"/>
</dbReference>
<evidence type="ECO:0000256" key="10">
    <source>
        <dbReference type="SAM" id="Phobius"/>
    </source>
</evidence>
<evidence type="ECO:0000256" key="1">
    <source>
        <dbReference type="ARBA" id="ARBA00004117"/>
    </source>
</evidence>
<name>A0ABX0KM88_9PROT</name>
<dbReference type="PANTHER" id="PTHR38766:SF1">
    <property type="entry name" value="FLAGELLAR PROTEIN FLIO"/>
    <property type="match status" value="1"/>
</dbReference>
<evidence type="ECO:0000313" key="11">
    <source>
        <dbReference type="EMBL" id="NHO39754.1"/>
    </source>
</evidence>
<sequence>MQPAAAGLGAGSFVVPVITCIVAFAVVIGLIFLSRYGLKFLEPYLLRGRQTPNLAVMESVAVDQRRRVSVIRYGQRKGLILTGGGNDVFMGWVEETDTPPPAPTPATSPHMPDRPSFLMQKRSPKR</sequence>
<comment type="subcellular location">
    <subcellularLocation>
        <location evidence="1">Bacterial flagellum basal body</location>
    </subcellularLocation>
    <subcellularLocation>
        <location evidence="2">Cell membrane</location>
    </subcellularLocation>
</comment>
<feature type="transmembrane region" description="Helical" evidence="10">
    <location>
        <begin position="12"/>
        <end position="33"/>
    </location>
</feature>
<dbReference type="EMBL" id="WOTE01000004">
    <property type="protein sequence ID" value="NHO39754.1"/>
    <property type="molecule type" value="Genomic_DNA"/>
</dbReference>
<keyword evidence="3" id="KW-1003">Cell membrane</keyword>
<organism evidence="11 12">
    <name type="scientific">Acetobacter ghanensis</name>
    <dbReference type="NCBI Taxonomy" id="431306"/>
    <lineage>
        <taxon>Bacteria</taxon>
        <taxon>Pseudomonadati</taxon>
        <taxon>Pseudomonadota</taxon>
        <taxon>Alphaproteobacteria</taxon>
        <taxon>Acetobacterales</taxon>
        <taxon>Acetobacteraceae</taxon>
        <taxon>Acetobacter</taxon>
    </lineage>
</organism>
<evidence type="ECO:0000256" key="8">
    <source>
        <dbReference type="ARBA" id="ARBA00037937"/>
    </source>
</evidence>
<dbReference type="RefSeq" id="WP_083503489.1">
    <property type="nucleotide sequence ID" value="NZ_LN609302.1"/>
</dbReference>
<proteinExistence type="inferred from homology"/>
<feature type="region of interest" description="Disordered" evidence="9">
    <location>
        <begin position="93"/>
        <end position="126"/>
    </location>
</feature>
<dbReference type="InterPro" id="IPR022781">
    <property type="entry name" value="Flagellar_biosynth_FliO"/>
</dbReference>
<accession>A0ABX0KM88</accession>
<keyword evidence="6 10" id="KW-0472">Membrane</keyword>
<gene>
    <name evidence="11" type="ORF">GOB80_08665</name>
</gene>
<evidence type="ECO:0008006" key="13">
    <source>
        <dbReference type="Google" id="ProtNLM"/>
    </source>
</evidence>
<comment type="similarity">
    <text evidence="8">Belongs to the FliO/MopB family.</text>
</comment>
<evidence type="ECO:0000256" key="5">
    <source>
        <dbReference type="ARBA" id="ARBA00022989"/>
    </source>
</evidence>
<keyword evidence="7" id="KW-0975">Bacterial flagellum</keyword>
<dbReference type="Pfam" id="PF04347">
    <property type="entry name" value="FliO"/>
    <property type="match status" value="1"/>
</dbReference>
<reference evidence="11 12" key="1">
    <citation type="journal article" date="2020" name="Int. J. Syst. Evol. Microbiol.">
        <title>Novel acetic acid bacteria from cider fermentations: Acetobacter conturbans sp. nov. and Acetobacter fallax sp. nov.</title>
        <authorList>
            <person name="Sombolestani A.S."/>
            <person name="Cleenwerck I."/>
            <person name="Cnockaert M."/>
            <person name="Borremans W."/>
            <person name="Wieme A.D."/>
            <person name="De Vuyst L."/>
            <person name="Vandamme P."/>
        </authorList>
    </citation>
    <scope>NUCLEOTIDE SEQUENCE [LARGE SCALE GENOMIC DNA]</scope>
    <source>
        <strain evidence="11 12">LMG 23848</strain>
    </source>
</reference>
<keyword evidence="4 10" id="KW-0812">Transmembrane</keyword>
<evidence type="ECO:0000256" key="6">
    <source>
        <dbReference type="ARBA" id="ARBA00023136"/>
    </source>
</evidence>
<comment type="caution">
    <text evidence="11">The sequence shown here is derived from an EMBL/GenBank/DDBJ whole genome shotgun (WGS) entry which is preliminary data.</text>
</comment>